<dbReference type="GO" id="GO:0005768">
    <property type="term" value="C:endosome"/>
    <property type="evidence" value="ECO:0007669"/>
    <property type="project" value="UniProtKB-SubCell"/>
</dbReference>
<feature type="compositionally biased region" description="Basic and acidic residues" evidence="5">
    <location>
        <begin position="825"/>
        <end position="849"/>
    </location>
</feature>
<dbReference type="PROSITE" id="PS50021">
    <property type="entry name" value="CH"/>
    <property type="match status" value="1"/>
</dbReference>
<feature type="region of interest" description="Disordered" evidence="5">
    <location>
        <begin position="183"/>
        <end position="208"/>
    </location>
</feature>
<feature type="region of interest" description="Disordered" evidence="5">
    <location>
        <begin position="426"/>
        <end position="446"/>
    </location>
</feature>
<evidence type="ECO:0000313" key="10">
    <source>
        <dbReference type="RefSeq" id="XP_053542560.1"/>
    </source>
</evidence>
<feature type="region of interest" description="Disordered" evidence="5">
    <location>
        <begin position="1048"/>
        <end position="1071"/>
    </location>
</feature>
<feature type="region of interest" description="Disordered" evidence="5">
    <location>
        <begin position="1513"/>
        <end position="1539"/>
    </location>
</feature>
<feature type="domain" description="Calponin-homology (CH)" evidence="6">
    <location>
        <begin position="1642"/>
        <end position="1747"/>
    </location>
</feature>
<feature type="compositionally biased region" description="Polar residues" evidence="5">
    <location>
        <begin position="497"/>
        <end position="510"/>
    </location>
</feature>
<feature type="domain" description="C2 NT-type" evidence="7">
    <location>
        <begin position="8"/>
        <end position="158"/>
    </location>
</feature>
<dbReference type="SMART" id="SM01203">
    <property type="entry name" value="DUF3585"/>
    <property type="match status" value="1"/>
</dbReference>
<reference evidence="10" key="2">
    <citation type="submission" date="2025-08" db="UniProtKB">
        <authorList>
            <consortium name="RefSeq"/>
        </authorList>
    </citation>
    <scope>IDENTIFICATION</scope>
    <source>
        <tissue evidence="10">Blood</tissue>
    </source>
</reference>
<dbReference type="InterPro" id="IPR019448">
    <property type="entry name" value="NT-C2"/>
</dbReference>
<dbReference type="PROSITE" id="PS51840">
    <property type="entry name" value="C2_NT"/>
    <property type="match status" value="1"/>
</dbReference>
<keyword evidence="2" id="KW-0597">Phosphoprotein</keyword>
<feature type="region of interest" description="Disordered" evidence="5">
    <location>
        <begin position="1458"/>
        <end position="1498"/>
    </location>
</feature>
<feature type="compositionally biased region" description="Basic and acidic residues" evidence="5">
    <location>
        <begin position="1513"/>
        <end position="1538"/>
    </location>
</feature>
<keyword evidence="9" id="KW-1185">Reference proteome</keyword>
<dbReference type="SUPFAM" id="SSF47576">
    <property type="entry name" value="Calponin-homology domain, CH-domain"/>
    <property type="match status" value="1"/>
</dbReference>
<name>A0A9F7RGR3_ICTPU</name>
<dbReference type="InterPro" id="IPR036872">
    <property type="entry name" value="CH_dom_sf"/>
</dbReference>
<feature type="region of interest" description="Disordered" evidence="5">
    <location>
        <begin position="969"/>
        <end position="1026"/>
    </location>
</feature>
<dbReference type="Pfam" id="PF12130">
    <property type="entry name" value="bMERB_dom"/>
    <property type="match status" value="1"/>
</dbReference>
<feature type="region of interest" description="Disordered" evidence="5">
    <location>
        <begin position="220"/>
        <end position="296"/>
    </location>
</feature>
<dbReference type="InterPro" id="IPR022735">
    <property type="entry name" value="bMERB_dom"/>
</dbReference>
<evidence type="ECO:0000256" key="4">
    <source>
        <dbReference type="ARBA" id="ARBA00023054"/>
    </source>
</evidence>
<evidence type="ECO:0000259" key="6">
    <source>
        <dbReference type="PROSITE" id="PS50021"/>
    </source>
</evidence>
<feature type="region of interest" description="Disordered" evidence="5">
    <location>
        <begin position="791"/>
        <end position="867"/>
    </location>
</feature>
<evidence type="ECO:0000256" key="2">
    <source>
        <dbReference type="ARBA" id="ARBA00022553"/>
    </source>
</evidence>
<dbReference type="GeneID" id="108276658"/>
<feature type="compositionally biased region" description="Basic and acidic residues" evidence="5">
    <location>
        <begin position="1259"/>
        <end position="1273"/>
    </location>
</feature>
<protein>
    <submittedName>
        <fullName evidence="10">Uncharacterized protein ehbp1l1b isoform X9</fullName>
    </submittedName>
</protein>
<evidence type="ECO:0000259" key="7">
    <source>
        <dbReference type="PROSITE" id="PS51840"/>
    </source>
</evidence>
<dbReference type="Gene3D" id="1.10.418.10">
    <property type="entry name" value="Calponin-like domain"/>
    <property type="match status" value="1"/>
</dbReference>
<feature type="compositionally biased region" description="Basic and acidic residues" evidence="5">
    <location>
        <begin position="1002"/>
        <end position="1021"/>
    </location>
</feature>
<feature type="region of interest" description="Disordered" evidence="5">
    <location>
        <begin position="1185"/>
        <end position="1235"/>
    </location>
</feature>
<feature type="compositionally biased region" description="Pro residues" evidence="5">
    <location>
        <begin position="430"/>
        <end position="440"/>
    </location>
</feature>
<feature type="region of interest" description="Disordered" evidence="5">
    <location>
        <begin position="1142"/>
        <end position="1170"/>
    </location>
</feature>
<dbReference type="FunFam" id="1.10.418.10:FF:000023">
    <property type="entry name" value="EH domain-binding protein 1 isoform X1"/>
    <property type="match status" value="1"/>
</dbReference>
<feature type="region of interest" description="Disordered" evidence="5">
    <location>
        <begin position="1259"/>
        <end position="1299"/>
    </location>
</feature>
<feature type="region of interest" description="Disordered" evidence="5">
    <location>
        <begin position="591"/>
        <end position="743"/>
    </location>
</feature>
<gene>
    <name evidence="10" type="primary">ehbp1l1b</name>
</gene>
<feature type="compositionally biased region" description="Polar residues" evidence="5">
    <location>
        <begin position="1762"/>
        <end position="1774"/>
    </location>
</feature>
<dbReference type="PROSITE" id="PS51848">
    <property type="entry name" value="BMERB"/>
    <property type="match status" value="1"/>
</dbReference>
<dbReference type="CTD" id="100331563"/>
<sequence length="2018" mass="221883">MSSVWKRLQRVGKKATRFQFVASYQELTVECTKKWQPDKLRVVWTRRNRRICSKLHSWQPGIKNPYRGMVVWPVPENVDITVTLFKDTHADEFEDKDWTFVIENETAKGQRKVLASVDVNLKKFASATVTQTDLMLKLKPLSVKVTEATLKLSLSCVFLKEGKATDEDMQSVASLMSVKPTDIGNLDDFNESDEDADKTSNVSTAASGAVVPSHPVLISVSNPTLQSRPPLPAPSNPSLRPSYSPSAQRPAPLITHTHTPSHTHSHTLTPGLSPPALPKIFQPSPGSAPASFTRRCSGTDDLNMTLAKTSDLLQPRPFDAASSEPALPVFSQTAAADTLKDAPQVSVLKTEMVQDHVSPSPIPFYSSQHSSLSLSHTLKSPSSSASVPLCLDKWSSAGRDPVTPVPLLVSPDLDAFCDPVSAPAAFSDPPVTPQTAPPVTPSDLDHALKFAPSTRSAPPSVFFTCSSASSTPTTRSSLVSSLSLTPLPPASLSDSSQAEANSSKANSQSIPAECVDKQRKAGKSAELPVSGEVVDIETVPPPWPFSVSGSVSSVPEKQSGSMWWAERPPLAEEEPDFTDEDFNTVCVTSPPLQAPAGGDMEKKSPLTIDTPSPTETLCDKEVPVPTPVTLFITEDDEKSPEQEEKKDEPVSQTDLNWSDGDKVTITDNIVISSLLRGERENEEQPERDHTSVSDSSLNQISTDLPKISTDPQITEAETHTTEDTHSADTHTALTHTEDTHSADTHTALTHIEDTHSADTHTEDTHSADTHTALTNKHIKYTQTIDTLATDTHTESTHTKQANITDTHTPEPPSGQSETPLWAALERVRDQRDEPDVRAETHRDTTHGDGDSNMEARTVGGDKSSDHARDMQKLDLRELKTAIYKPKAAIIEKKLECDITSLIPSATPPAPPPSLALAPLLAVDDTNLNINNVERTDADSEVTNEGPLWASLEKKDTRDWNEGIIPGEIETEQANLEGGPEESPASNEILNRKPVSVLQNSQAEEKNPPQAAKDAKLHETKQKGASVQEVKLNVPSGSRAIVLLQHNTNEGSGSKNEEQMRGSTIPPSECTNNVNTQAELAVPQARKEHLLIEVPASDIFKSKIATYQSDDIKPSLESDKEKSADLKQLLGTGKDQANEVIQSLDQAKDKPNHVSRPVGTSKDQTDDCSRCSEIDEELRDNIKRSLEADIEQPDDVKAKNQPADTNTCLGTEKDQPDYVKRAAKEQQESTSRSLGTVIEELEDVQRSSVIAREQPDDVQRCLGTVKEEPNEVKRSLGGAKKQPDDASTCSELVRDHPDDAKRAAKQVDNIERPLGAVIEQPDDLSRSVGTAKEQLHAVKGFIALSKEQRDDVTSALEKGQEEPDDTTRTLTAKEESDDAKVRSLKNIFPGSSVVPQRVPSPQHEKSPDSLTETTEEPSAVSEESFLLEKICQMADDMDTTPLSDPVPVLVSQPRKRLIPSESDFDLPPTPPPQHRVCTTSPELPVSSGEPTVDAADETETCESQNERALLLEDERKETLTSKSTGRLEKENVPEDRVSAEEEELDGAWIETLKPAPVPDNLCELLGEDSSRLGISGSVLKVESESEVMENVVQTSACAESVKTPPTVLPRSKKKNIPPPFTLQDVRHNTPAPERAPLPSPALVSSSQSLLQWCQEVTKDYRGVKVTNFSTSWRNGLAFCAILHHFHPDKIDFNVLEPQDIKLNNKRAFDGFSELGISRLLDPSDLVLLSVPDRLMVMTYLSQIQSHFSGQNLSVLQLERNSSESSYAISQTNGTDTPGGEGPTNGALIPPPRIKRPLKGDEMRTDGAVQTPVVPVQQDEREQSEQASKDKEKCPAADRDTTRTESPEPADEEPTCLQDTSQYVVNELKALELEQKHIDTRAAVVERKLRRLMETGSDKEQEEKLIQEWFTLVNKKNALIRRQDYLESLQEEQDLERRFELLTRELRAMMAVEDWQKSEAHQHREALLLQELVALVNQRDELVRDMDAKERGALEEDARLQRGLELRRMKYSNKEKCVLQ</sequence>
<dbReference type="PANTHER" id="PTHR23167">
    <property type="entry name" value="CALPONIN HOMOLOGY DOMAIN-CONTAINING PROTEIN DDB_G0272472-RELATED"/>
    <property type="match status" value="1"/>
</dbReference>
<feature type="compositionally biased region" description="Basic and acidic residues" evidence="5">
    <location>
        <begin position="639"/>
        <end position="649"/>
    </location>
</feature>
<keyword evidence="4" id="KW-0175">Coiled coil</keyword>
<feature type="compositionally biased region" description="Basic and acidic residues" evidence="5">
    <location>
        <begin position="1347"/>
        <end position="1380"/>
    </location>
</feature>
<feature type="region of interest" description="Disordered" evidence="5">
    <location>
        <begin position="1347"/>
        <end position="1422"/>
    </location>
</feature>
<evidence type="ECO:0000256" key="1">
    <source>
        <dbReference type="ARBA" id="ARBA00004177"/>
    </source>
</evidence>
<organism evidence="9 10">
    <name type="scientific">Ictalurus punctatus</name>
    <name type="common">Channel catfish</name>
    <name type="synonym">Silurus punctatus</name>
    <dbReference type="NCBI Taxonomy" id="7998"/>
    <lineage>
        <taxon>Eukaryota</taxon>
        <taxon>Metazoa</taxon>
        <taxon>Chordata</taxon>
        <taxon>Craniata</taxon>
        <taxon>Vertebrata</taxon>
        <taxon>Euteleostomi</taxon>
        <taxon>Actinopterygii</taxon>
        <taxon>Neopterygii</taxon>
        <taxon>Teleostei</taxon>
        <taxon>Ostariophysi</taxon>
        <taxon>Siluriformes</taxon>
        <taxon>Ictaluridae</taxon>
        <taxon>Ictalurus</taxon>
    </lineage>
</organism>
<keyword evidence="3" id="KW-0967">Endosome</keyword>
<dbReference type="Pfam" id="PF10358">
    <property type="entry name" value="NT-C2"/>
    <property type="match status" value="1"/>
</dbReference>
<feature type="compositionally biased region" description="Polar residues" evidence="5">
    <location>
        <begin position="1060"/>
        <end position="1071"/>
    </location>
</feature>
<evidence type="ECO:0000313" key="9">
    <source>
        <dbReference type="Proteomes" id="UP000221080"/>
    </source>
</evidence>
<comment type="subcellular location">
    <subcellularLocation>
        <location evidence="1">Endosome</location>
    </subcellularLocation>
</comment>
<feature type="region of interest" description="Disordered" evidence="5">
    <location>
        <begin position="1762"/>
        <end position="1856"/>
    </location>
</feature>
<evidence type="ECO:0000259" key="8">
    <source>
        <dbReference type="PROSITE" id="PS51848"/>
    </source>
</evidence>
<dbReference type="RefSeq" id="XP_053542560.1">
    <property type="nucleotide sequence ID" value="XM_053686585.1"/>
</dbReference>
<feature type="region of interest" description="Disordered" evidence="5">
    <location>
        <begin position="1601"/>
        <end position="1620"/>
    </location>
</feature>
<feature type="compositionally biased region" description="Basic and acidic residues" evidence="5">
    <location>
        <begin position="1210"/>
        <end position="1226"/>
    </location>
</feature>
<feature type="domain" description="BMERB" evidence="8">
    <location>
        <begin position="1844"/>
        <end position="2000"/>
    </location>
</feature>
<feature type="compositionally biased region" description="Basic and acidic residues" evidence="5">
    <location>
        <begin position="1816"/>
        <end position="1844"/>
    </location>
</feature>
<dbReference type="PANTHER" id="PTHR23167:SF42">
    <property type="entry name" value="EH DOMAIN-BINDING PROTEIN 1-LIKE PROTEIN 1"/>
    <property type="match status" value="1"/>
</dbReference>
<dbReference type="InterPro" id="IPR001715">
    <property type="entry name" value="CH_dom"/>
</dbReference>
<evidence type="ECO:0000256" key="3">
    <source>
        <dbReference type="ARBA" id="ARBA00022753"/>
    </source>
</evidence>
<feature type="region of interest" description="Disordered" evidence="5">
    <location>
        <begin position="489"/>
        <end position="527"/>
    </location>
</feature>
<feature type="compositionally biased region" description="Basic and acidic residues" evidence="5">
    <location>
        <begin position="676"/>
        <end position="691"/>
    </location>
</feature>
<dbReference type="Pfam" id="PF00307">
    <property type="entry name" value="CH"/>
    <property type="match status" value="1"/>
</dbReference>
<feature type="compositionally biased region" description="Polar residues" evidence="5">
    <location>
        <begin position="692"/>
        <end position="702"/>
    </location>
</feature>
<feature type="compositionally biased region" description="Basic and acidic residues" evidence="5">
    <location>
        <begin position="716"/>
        <end position="728"/>
    </location>
</feature>
<dbReference type="SMART" id="SM00033">
    <property type="entry name" value="CH"/>
    <property type="match status" value="1"/>
</dbReference>
<reference evidence="9" key="1">
    <citation type="journal article" date="2016" name="Nat. Commun.">
        <title>The channel catfish genome sequence provides insights into the evolution of scale formation in teleosts.</title>
        <authorList>
            <person name="Liu Z."/>
            <person name="Liu S."/>
            <person name="Yao J."/>
            <person name="Bao L."/>
            <person name="Zhang J."/>
            <person name="Li Y."/>
            <person name="Jiang C."/>
            <person name="Sun L."/>
            <person name="Wang R."/>
            <person name="Zhang Y."/>
            <person name="Zhou T."/>
            <person name="Zeng Q."/>
            <person name="Fu Q."/>
            <person name="Gao S."/>
            <person name="Li N."/>
            <person name="Koren S."/>
            <person name="Jiang Y."/>
            <person name="Zimin A."/>
            <person name="Xu P."/>
            <person name="Phillippy A.M."/>
            <person name="Geng X."/>
            <person name="Song L."/>
            <person name="Sun F."/>
            <person name="Li C."/>
            <person name="Wang X."/>
            <person name="Chen A."/>
            <person name="Jin Y."/>
            <person name="Yuan Z."/>
            <person name="Yang Y."/>
            <person name="Tan S."/>
            <person name="Peatman E."/>
            <person name="Lu J."/>
            <person name="Qin Z."/>
            <person name="Dunham R."/>
            <person name="Li Z."/>
            <person name="Sonstegard T."/>
            <person name="Feng J."/>
            <person name="Danzmann R.G."/>
            <person name="Schroeder S."/>
            <person name="Scheffler B."/>
            <person name="Duke M.V."/>
            <person name="Ballard L."/>
            <person name="Kucuktas H."/>
            <person name="Kaltenboeck L."/>
            <person name="Liu H."/>
            <person name="Armbruster J."/>
            <person name="Xie Y."/>
            <person name="Kirby M.L."/>
            <person name="Tian Y."/>
            <person name="Flanagan M.E."/>
            <person name="Mu W."/>
            <person name="Waldbieser G.C."/>
        </authorList>
    </citation>
    <scope>NUCLEOTIDE SEQUENCE [LARGE SCALE GENOMIC DNA]</scope>
    <source>
        <strain evidence="9">SDA103</strain>
    </source>
</reference>
<feature type="compositionally biased region" description="Polar residues" evidence="5">
    <location>
        <begin position="236"/>
        <end position="247"/>
    </location>
</feature>
<dbReference type="Proteomes" id="UP000221080">
    <property type="component" value="Chromosome 16"/>
</dbReference>
<accession>A0A9F7RGR3</accession>
<dbReference type="InterPro" id="IPR050540">
    <property type="entry name" value="F-actin_Monoox_Mical"/>
</dbReference>
<evidence type="ECO:0000256" key="5">
    <source>
        <dbReference type="SAM" id="MobiDB-lite"/>
    </source>
</evidence>
<proteinExistence type="predicted"/>